<accession>A0A918Y704</accession>
<reference evidence="3" key="2">
    <citation type="submission" date="2020-09" db="EMBL/GenBank/DDBJ databases">
        <authorList>
            <person name="Sun Q."/>
            <person name="Ohkuma M."/>
        </authorList>
    </citation>
    <scope>NUCLEOTIDE SEQUENCE</scope>
    <source>
        <strain evidence="3">JCM 4654</strain>
    </source>
</reference>
<dbReference type="EMBL" id="BMVF01000011">
    <property type="protein sequence ID" value="GHD92033.1"/>
    <property type="molecule type" value="Genomic_DNA"/>
</dbReference>
<evidence type="ECO:0008006" key="5">
    <source>
        <dbReference type="Google" id="ProtNLM"/>
    </source>
</evidence>
<evidence type="ECO:0000256" key="1">
    <source>
        <dbReference type="SAM" id="MobiDB-lite"/>
    </source>
</evidence>
<dbReference type="AlphaFoldDB" id="A0A918Y704"/>
<organism evidence="3 4">
    <name type="scientific">Streptomyces naganishii JCM 4654</name>
    <dbReference type="NCBI Taxonomy" id="1306179"/>
    <lineage>
        <taxon>Bacteria</taxon>
        <taxon>Bacillati</taxon>
        <taxon>Actinomycetota</taxon>
        <taxon>Actinomycetes</taxon>
        <taxon>Kitasatosporales</taxon>
        <taxon>Streptomycetaceae</taxon>
        <taxon>Streptomyces</taxon>
    </lineage>
</organism>
<dbReference type="Proteomes" id="UP000608955">
    <property type="component" value="Unassembled WGS sequence"/>
</dbReference>
<protein>
    <recommendedName>
        <fullName evidence="5">Lipoprotein</fullName>
    </recommendedName>
</protein>
<feature type="signal peptide" evidence="2">
    <location>
        <begin position="1"/>
        <end position="23"/>
    </location>
</feature>
<evidence type="ECO:0000256" key="2">
    <source>
        <dbReference type="SAM" id="SignalP"/>
    </source>
</evidence>
<reference evidence="3" key="1">
    <citation type="journal article" date="2014" name="Int. J. Syst. Evol. Microbiol.">
        <title>Complete genome sequence of Corynebacterium casei LMG S-19264T (=DSM 44701T), isolated from a smear-ripened cheese.</title>
        <authorList>
            <consortium name="US DOE Joint Genome Institute (JGI-PGF)"/>
            <person name="Walter F."/>
            <person name="Albersmeier A."/>
            <person name="Kalinowski J."/>
            <person name="Ruckert C."/>
        </authorList>
    </citation>
    <scope>NUCLEOTIDE SEQUENCE</scope>
    <source>
        <strain evidence="3">JCM 4654</strain>
    </source>
</reference>
<dbReference type="PROSITE" id="PS51257">
    <property type="entry name" value="PROKAR_LIPOPROTEIN"/>
    <property type="match status" value="1"/>
</dbReference>
<feature type="compositionally biased region" description="Basic and acidic residues" evidence="1">
    <location>
        <begin position="27"/>
        <end position="42"/>
    </location>
</feature>
<name>A0A918Y704_9ACTN</name>
<proteinExistence type="predicted"/>
<evidence type="ECO:0000313" key="3">
    <source>
        <dbReference type="EMBL" id="GHD92033.1"/>
    </source>
</evidence>
<feature type="chain" id="PRO_5037710305" description="Lipoprotein" evidence="2">
    <location>
        <begin position="24"/>
        <end position="169"/>
    </location>
</feature>
<sequence>MTTKRSALLIAAVAAILLLSACSSPDTDERHVTDGRTSRWDENAGAPEASAFMHVTAPKGATEVKGAVQINPQEDIYLLSFITSEKNAEGVAADLRPEEPLKVKKADFAPDGELFRHLGLAEPQTLKGARSAGVCPPCVKDDRRKKVQWIDIYVQALKDDRARVYLKAF</sequence>
<keyword evidence="2" id="KW-0732">Signal</keyword>
<feature type="region of interest" description="Disordered" evidence="1">
    <location>
        <begin position="25"/>
        <end position="45"/>
    </location>
</feature>
<comment type="caution">
    <text evidence="3">The sequence shown here is derived from an EMBL/GenBank/DDBJ whole genome shotgun (WGS) entry which is preliminary data.</text>
</comment>
<keyword evidence="4" id="KW-1185">Reference proteome</keyword>
<evidence type="ECO:0000313" key="4">
    <source>
        <dbReference type="Proteomes" id="UP000608955"/>
    </source>
</evidence>
<gene>
    <name evidence="3" type="ORF">GCM10010508_43160</name>
</gene>